<accession>A0A2T1FAB9</accession>
<organism evidence="1 2">
    <name type="scientific">Chamaesiphon polymorphus CCALA 037</name>
    <dbReference type="NCBI Taxonomy" id="2107692"/>
    <lineage>
        <taxon>Bacteria</taxon>
        <taxon>Bacillati</taxon>
        <taxon>Cyanobacteriota</taxon>
        <taxon>Cyanophyceae</taxon>
        <taxon>Gomontiellales</taxon>
        <taxon>Chamaesiphonaceae</taxon>
        <taxon>Chamaesiphon</taxon>
    </lineage>
</organism>
<dbReference type="Proteomes" id="UP000238937">
    <property type="component" value="Unassembled WGS sequence"/>
</dbReference>
<proteinExistence type="predicted"/>
<evidence type="ECO:0008006" key="3">
    <source>
        <dbReference type="Google" id="ProtNLM"/>
    </source>
</evidence>
<evidence type="ECO:0000313" key="1">
    <source>
        <dbReference type="EMBL" id="PSB41953.1"/>
    </source>
</evidence>
<evidence type="ECO:0000313" key="2">
    <source>
        <dbReference type="Proteomes" id="UP000238937"/>
    </source>
</evidence>
<dbReference type="AlphaFoldDB" id="A0A2T1FAB9"/>
<reference evidence="1 2" key="1">
    <citation type="submission" date="2018-03" db="EMBL/GenBank/DDBJ databases">
        <title>The ancient ancestry and fast evolution of plastids.</title>
        <authorList>
            <person name="Moore K.R."/>
            <person name="Magnabosco C."/>
            <person name="Momper L."/>
            <person name="Gold D.A."/>
            <person name="Bosak T."/>
            <person name="Fournier G.P."/>
        </authorList>
    </citation>
    <scope>NUCLEOTIDE SEQUENCE [LARGE SCALE GENOMIC DNA]</scope>
    <source>
        <strain evidence="1 2">CCALA 037</strain>
    </source>
</reference>
<name>A0A2T1FAB9_9CYAN</name>
<keyword evidence="2" id="KW-1185">Reference proteome</keyword>
<sequence>MMSDTEETLVNGFVTYPLQVDGKFYLIENVPARIDEETGEHFFAAAVVKHLQQIVLNSKEPDRTIETAIYNYENHK</sequence>
<dbReference type="OrthoDB" id="466160at2"/>
<gene>
    <name evidence="1" type="ORF">C7B77_27020</name>
</gene>
<comment type="caution">
    <text evidence="1">The sequence shown here is derived from an EMBL/GenBank/DDBJ whole genome shotgun (WGS) entry which is preliminary data.</text>
</comment>
<protein>
    <recommendedName>
        <fullName evidence="3">YgiT-type zinc finger domain-containing protein</fullName>
    </recommendedName>
</protein>
<dbReference type="EMBL" id="PVWO01000605">
    <property type="protein sequence ID" value="PSB41953.1"/>
    <property type="molecule type" value="Genomic_DNA"/>
</dbReference>